<organism evidence="6 7">
    <name type="scientific">Paenibacillus spongiae</name>
    <dbReference type="NCBI Taxonomy" id="2909671"/>
    <lineage>
        <taxon>Bacteria</taxon>
        <taxon>Bacillati</taxon>
        <taxon>Bacillota</taxon>
        <taxon>Bacilli</taxon>
        <taxon>Bacillales</taxon>
        <taxon>Paenibacillaceae</taxon>
        <taxon>Paenibacillus</taxon>
    </lineage>
</organism>
<evidence type="ECO:0000256" key="2">
    <source>
        <dbReference type="ARBA" id="ARBA00023125"/>
    </source>
</evidence>
<reference evidence="6" key="1">
    <citation type="submission" date="2022-01" db="EMBL/GenBank/DDBJ databases">
        <title>Paenibacillus spongiae sp. nov., isolated from marine sponge.</title>
        <authorList>
            <person name="Li Z."/>
            <person name="Zhang M."/>
        </authorList>
    </citation>
    <scope>NUCLEOTIDE SEQUENCE</scope>
    <source>
        <strain evidence="6">PHS-Z3</strain>
    </source>
</reference>
<proteinExistence type="predicted"/>
<keyword evidence="7" id="KW-1185">Reference proteome</keyword>
<keyword evidence="1" id="KW-0805">Transcription regulation</keyword>
<keyword evidence="4" id="KW-0812">Transmembrane</keyword>
<keyword evidence="2" id="KW-0238">DNA-binding</keyword>
<evidence type="ECO:0000256" key="3">
    <source>
        <dbReference type="ARBA" id="ARBA00023163"/>
    </source>
</evidence>
<keyword evidence="3" id="KW-0804">Transcription</keyword>
<dbReference type="InterPro" id="IPR018060">
    <property type="entry name" value="HTH_AraC"/>
</dbReference>
<feature type="transmembrane region" description="Helical" evidence="4">
    <location>
        <begin position="262"/>
        <end position="282"/>
    </location>
</feature>
<dbReference type="InterPro" id="IPR009057">
    <property type="entry name" value="Homeodomain-like_sf"/>
</dbReference>
<feature type="transmembrane region" description="Helical" evidence="4">
    <location>
        <begin position="12"/>
        <end position="33"/>
    </location>
</feature>
<keyword evidence="4" id="KW-0472">Membrane</keyword>
<dbReference type="SMART" id="SM00342">
    <property type="entry name" value="HTH_ARAC"/>
    <property type="match status" value="1"/>
</dbReference>
<feature type="domain" description="HTH araC/xylS-type" evidence="5">
    <location>
        <begin position="625"/>
        <end position="724"/>
    </location>
</feature>
<dbReference type="InterPro" id="IPR018062">
    <property type="entry name" value="HTH_AraC-typ_CS"/>
</dbReference>
<keyword evidence="4" id="KW-1133">Transmembrane helix</keyword>
<protein>
    <submittedName>
        <fullName evidence="6">Helix-turn-helix domain-containing protein</fullName>
    </submittedName>
</protein>
<evidence type="ECO:0000313" key="7">
    <source>
        <dbReference type="Proteomes" id="UP001057877"/>
    </source>
</evidence>
<dbReference type="RefSeq" id="WP_258388687.1">
    <property type="nucleotide sequence ID" value="NZ_CP091430.1"/>
</dbReference>
<evidence type="ECO:0000256" key="1">
    <source>
        <dbReference type="ARBA" id="ARBA00023015"/>
    </source>
</evidence>
<dbReference type="InterPro" id="IPR041522">
    <property type="entry name" value="CdaR_GGDEF"/>
</dbReference>
<sequence length="731" mass="84972">MNRTWLRRMIWSYIPIFCIIFSFVFFMFFQTLVEQNNENTKESSKVFTRQLLQSIDVSLKSVDYMIIREIMNNKLFSDFFGEKDSSNVYLNYQVVKKLEALKQEVPFISSYYLVRNSDRLVFSGNVIRNLDDFEDAPFIRDMQSSDSKSPWTDLRMYREFSFQKQKEVVSLVHKVPLSQGSEGLFVVNISVASLQDNIMDMYDPQTAFVNLYDRNGNTLFKQDGLPEESEVLAHVSSEYTNWTAESGVYNGKLVNVVSNFSGVWLLFGLLVFAAGVVSIIYVTRKNYKPLEELVVRINDNLFQDKHTLGRVAVNEFAFIESAINNFAEQSKAFKRESELAALERRRTFFTQLINGESSSSELTFPPHSLIQVLIIEIDQAEQSFNRYQTRDQALFKFVLSSVTHEMMSRPEVHIWLEWTASLQLTGIVFLEDPAARLDEVCEGIVSWLNKNLAFTATIGIGESTDSRHGISESYKEALESLKFKAVMGNNRIIRLQEARSVSDKESSKHLKAIHNLVQSFRCSNDLDWRADYLQWFDGIRKCCLSKSEIVEQGRYFMAHMDLHMSQISKDYYEIWTASALPQARQSIGEFDTLDELQQALLGILENYSERMAVLREERQYHSSMKKVREYIERHYANPELSLDYLSDQFSINAKYLSQLFKDEFGENFLDFLAEVRIRHAKRWLLEQSSSIQDIGERVGYVNAATFRRVFRRVEGVSPMDYRKLHTREQTG</sequence>
<gene>
    <name evidence="6" type="ORF">L1F29_12780</name>
</gene>
<evidence type="ECO:0000313" key="6">
    <source>
        <dbReference type="EMBL" id="UVI32638.1"/>
    </source>
</evidence>
<dbReference type="EMBL" id="CP091430">
    <property type="protein sequence ID" value="UVI32638.1"/>
    <property type="molecule type" value="Genomic_DNA"/>
</dbReference>
<dbReference type="Gene3D" id="1.10.10.60">
    <property type="entry name" value="Homeodomain-like"/>
    <property type="match status" value="2"/>
</dbReference>
<accession>A0ABY5SK68</accession>
<name>A0ABY5SK68_9BACL</name>
<dbReference type="Proteomes" id="UP001057877">
    <property type="component" value="Chromosome"/>
</dbReference>
<evidence type="ECO:0000256" key="4">
    <source>
        <dbReference type="SAM" id="Phobius"/>
    </source>
</evidence>
<evidence type="ECO:0000259" key="5">
    <source>
        <dbReference type="PROSITE" id="PS01124"/>
    </source>
</evidence>
<dbReference type="PROSITE" id="PS00041">
    <property type="entry name" value="HTH_ARAC_FAMILY_1"/>
    <property type="match status" value="1"/>
</dbReference>
<dbReference type="SUPFAM" id="SSF46689">
    <property type="entry name" value="Homeodomain-like"/>
    <property type="match status" value="1"/>
</dbReference>
<dbReference type="PROSITE" id="PS01124">
    <property type="entry name" value="HTH_ARAC_FAMILY_2"/>
    <property type="match status" value="1"/>
</dbReference>
<dbReference type="Pfam" id="PF17853">
    <property type="entry name" value="GGDEF_2"/>
    <property type="match status" value="1"/>
</dbReference>
<dbReference type="PANTHER" id="PTHR43280">
    <property type="entry name" value="ARAC-FAMILY TRANSCRIPTIONAL REGULATOR"/>
    <property type="match status" value="1"/>
</dbReference>
<dbReference type="Pfam" id="PF12833">
    <property type="entry name" value="HTH_18"/>
    <property type="match status" value="1"/>
</dbReference>
<dbReference type="PANTHER" id="PTHR43280:SF28">
    <property type="entry name" value="HTH-TYPE TRANSCRIPTIONAL ACTIVATOR RHAS"/>
    <property type="match status" value="1"/>
</dbReference>